<dbReference type="Gene3D" id="4.10.240.10">
    <property type="entry name" value="Zn(2)-C6 fungal-type DNA-binding domain"/>
    <property type="match status" value="1"/>
</dbReference>
<dbReference type="Pfam" id="PF11951">
    <property type="entry name" value="Fungal_trans_2"/>
    <property type="match status" value="1"/>
</dbReference>
<evidence type="ECO:0000256" key="2">
    <source>
        <dbReference type="ARBA" id="ARBA00023125"/>
    </source>
</evidence>
<evidence type="ECO:0000256" key="3">
    <source>
        <dbReference type="ARBA" id="ARBA00023163"/>
    </source>
</evidence>
<dbReference type="PANTHER" id="PTHR47784">
    <property type="entry name" value="STEROL UPTAKE CONTROL PROTEIN 2"/>
    <property type="match status" value="1"/>
</dbReference>
<sequence>MSYRQFHHKSRHGCVQCKKNRTKCDEQKPQCGRCARIGAECSLMEQTGRDFFVDKQYPCPSSQGYNLPEISGTTGGQREEEDTFPDDERERLRLMHHYTLHTAKSVSDLTLPQAPSVWSQWAVELAFKNDFLLHGILSISALHLALCSKSDSRSPPQEKHNLLLSAIHHHAAGVALFRPHLNARITPQNRDAVFAFSCMVTLYALGIQQLSDCNRNPIARILQVLLLMRKSLYAVKSDHTIMAGSPWCALMMGLDELRMRSPPLLPDAIEGMLTTLLLRARRSPISTTSTPAVESHHRDVYLSAIQCLRDAFRFTLMHQHRRLTIVFFVVSSPAELWDLVADGEPFALAILANYAVMLFWVREHIWTAGWGEDTIRAVVRVLPVEWQECVSWARGQIQLCG</sequence>
<feature type="domain" description="Zn(2)-C6 fungal-type" evidence="5">
    <location>
        <begin position="13"/>
        <end position="43"/>
    </location>
</feature>
<evidence type="ECO:0000259" key="5">
    <source>
        <dbReference type="PROSITE" id="PS50048"/>
    </source>
</evidence>
<protein>
    <recommendedName>
        <fullName evidence="5">Zn(2)-C6 fungal-type domain-containing protein</fullName>
    </recommendedName>
</protein>
<evidence type="ECO:0000256" key="1">
    <source>
        <dbReference type="ARBA" id="ARBA00023015"/>
    </source>
</evidence>
<keyword evidence="2" id="KW-0238">DNA-binding</keyword>
<dbReference type="InterPro" id="IPR053157">
    <property type="entry name" value="Sterol_Uptake_Regulator"/>
</dbReference>
<evidence type="ECO:0000256" key="4">
    <source>
        <dbReference type="ARBA" id="ARBA00023242"/>
    </source>
</evidence>
<dbReference type="PROSITE" id="PS00463">
    <property type="entry name" value="ZN2_CY6_FUNGAL_1"/>
    <property type="match status" value="1"/>
</dbReference>
<dbReference type="CDD" id="cd00067">
    <property type="entry name" value="GAL4"/>
    <property type="match status" value="1"/>
</dbReference>
<organism evidence="6 7">
    <name type="scientific">Aspergillus pseudoustus</name>
    <dbReference type="NCBI Taxonomy" id="1810923"/>
    <lineage>
        <taxon>Eukaryota</taxon>
        <taxon>Fungi</taxon>
        <taxon>Dikarya</taxon>
        <taxon>Ascomycota</taxon>
        <taxon>Pezizomycotina</taxon>
        <taxon>Eurotiomycetes</taxon>
        <taxon>Eurotiomycetidae</taxon>
        <taxon>Eurotiales</taxon>
        <taxon>Aspergillaceae</taxon>
        <taxon>Aspergillus</taxon>
        <taxon>Aspergillus subgen. Nidulantes</taxon>
    </lineage>
</organism>
<dbReference type="InterPro" id="IPR001138">
    <property type="entry name" value="Zn2Cys6_DnaBD"/>
</dbReference>
<dbReference type="PROSITE" id="PS50048">
    <property type="entry name" value="ZN2_CY6_FUNGAL_2"/>
    <property type="match status" value="1"/>
</dbReference>
<dbReference type="SUPFAM" id="SSF57701">
    <property type="entry name" value="Zn2/Cys6 DNA-binding domain"/>
    <property type="match status" value="1"/>
</dbReference>
<evidence type="ECO:0000313" key="6">
    <source>
        <dbReference type="EMBL" id="KAL2834809.1"/>
    </source>
</evidence>
<dbReference type="PANTHER" id="PTHR47784:SF5">
    <property type="entry name" value="STEROL UPTAKE CONTROL PROTEIN 2"/>
    <property type="match status" value="1"/>
</dbReference>
<dbReference type="InterPro" id="IPR036864">
    <property type="entry name" value="Zn2-C6_fun-type_DNA-bd_sf"/>
</dbReference>
<dbReference type="InterPro" id="IPR021858">
    <property type="entry name" value="Fun_TF"/>
</dbReference>
<reference evidence="6 7" key="1">
    <citation type="submission" date="2024-07" db="EMBL/GenBank/DDBJ databases">
        <title>Section-level genome sequencing and comparative genomics of Aspergillus sections Usti and Cavernicolus.</title>
        <authorList>
            <consortium name="Lawrence Berkeley National Laboratory"/>
            <person name="Nybo J.L."/>
            <person name="Vesth T.C."/>
            <person name="Theobald S."/>
            <person name="Frisvad J.C."/>
            <person name="Larsen T.O."/>
            <person name="Kjaerboelling I."/>
            <person name="Rothschild-Mancinelli K."/>
            <person name="Lyhne E.K."/>
            <person name="Kogle M.E."/>
            <person name="Barry K."/>
            <person name="Clum A."/>
            <person name="Na H."/>
            <person name="Ledsgaard L."/>
            <person name="Lin J."/>
            <person name="Lipzen A."/>
            <person name="Kuo A."/>
            <person name="Riley R."/>
            <person name="Mondo S."/>
            <person name="Labutti K."/>
            <person name="Haridas S."/>
            <person name="Pangalinan J."/>
            <person name="Salamov A.A."/>
            <person name="Simmons B.A."/>
            <person name="Magnuson J.K."/>
            <person name="Chen J."/>
            <person name="Drula E."/>
            <person name="Henrissat B."/>
            <person name="Wiebenga A."/>
            <person name="Lubbers R.J."/>
            <person name="Gomes A.C."/>
            <person name="Makela M.R."/>
            <person name="Stajich J."/>
            <person name="Grigoriev I.V."/>
            <person name="Mortensen U.H."/>
            <person name="De Vries R.P."/>
            <person name="Baker S.E."/>
            <person name="Andersen M.R."/>
        </authorList>
    </citation>
    <scope>NUCLEOTIDE SEQUENCE [LARGE SCALE GENOMIC DNA]</scope>
    <source>
        <strain evidence="6 7">CBS 123904</strain>
    </source>
</reference>
<name>A0ABR4J5J2_9EURO</name>
<keyword evidence="7" id="KW-1185">Reference proteome</keyword>
<gene>
    <name evidence="6" type="ORF">BJY01DRAFT_238984</name>
</gene>
<dbReference type="Pfam" id="PF00172">
    <property type="entry name" value="Zn_clus"/>
    <property type="match status" value="1"/>
</dbReference>
<keyword evidence="3" id="KW-0804">Transcription</keyword>
<keyword evidence="4" id="KW-0539">Nucleus</keyword>
<comment type="caution">
    <text evidence="6">The sequence shown here is derived from an EMBL/GenBank/DDBJ whole genome shotgun (WGS) entry which is preliminary data.</text>
</comment>
<dbReference type="Proteomes" id="UP001610446">
    <property type="component" value="Unassembled WGS sequence"/>
</dbReference>
<keyword evidence="1" id="KW-0805">Transcription regulation</keyword>
<proteinExistence type="predicted"/>
<accession>A0ABR4J5J2</accession>
<dbReference type="SMART" id="SM00066">
    <property type="entry name" value="GAL4"/>
    <property type="match status" value="1"/>
</dbReference>
<evidence type="ECO:0000313" key="7">
    <source>
        <dbReference type="Proteomes" id="UP001610446"/>
    </source>
</evidence>
<dbReference type="EMBL" id="JBFXLU010000212">
    <property type="protein sequence ID" value="KAL2834809.1"/>
    <property type="molecule type" value="Genomic_DNA"/>
</dbReference>